<dbReference type="AlphaFoldDB" id="A0A816FN13"/>
<dbReference type="InterPro" id="IPR000477">
    <property type="entry name" value="RT_dom"/>
</dbReference>
<dbReference type="PROSITE" id="PS50878">
    <property type="entry name" value="RT_POL"/>
    <property type="match status" value="1"/>
</dbReference>
<gene>
    <name evidence="2" type="ORF">KQP761_LOCUS32602</name>
</gene>
<dbReference type="PANTHER" id="PTHR21301:SF10">
    <property type="entry name" value="REVERSE TRANSCRIPTASE DOMAIN-CONTAINING PROTEIN"/>
    <property type="match status" value="1"/>
</dbReference>
<dbReference type="Proteomes" id="UP000663834">
    <property type="component" value="Unassembled WGS sequence"/>
</dbReference>
<evidence type="ECO:0000313" key="2">
    <source>
        <dbReference type="EMBL" id="CAF1663558.1"/>
    </source>
</evidence>
<name>A0A816FN13_9BILA</name>
<accession>A0A816FN13</accession>
<dbReference type="InterPro" id="IPR043502">
    <property type="entry name" value="DNA/RNA_pol_sf"/>
</dbReference>
<dbReference type="PANTHER" id="PTHR21301">
    <property type="entry name" value="REVERSE TRANSCRIPTASE"/>
    <property type="match status" value="1"/>
</dbReference>
<sequence length="186" mass="21444">MLSKIIRNEAVIKDTFAFVNQLRSLPKSASKYKMVSFNISSLYTNIPLNETIEIILKYLYDENTPRPSMDRKDFKKLLEFTTKNSHFLFDGKMYDQIDGVSMGSPLSPLPAEIFLQGFEKKHLELFDLMGIGYWKRYVDDTFVLLDPKADPDDVCNRLSLCHPSIKFTVDKENLESNSIPFLDALV</sequence>
<proteinExistence type="predicted"/>
<evidence type="ECO:0000313" key="3">
    <source>
        <dbReference type="Proteomes" id="UP000663834"/>
    </source>
</evidence>
<reference evidence="2" key="1">
    <citation type="submission" date="2021-02" db="EMBL/GenBank/DDBJ databases">
        <authorList>
            <person name="Nowell W R."/>
        </authorList>
    </citation>
    <scope>NUCLEOTIDE SEQUENCE</scope>
</reference>
<protein>
    <recommendedName>
        <fullName evidence="1">Reverse transcriptase domain-containing protein</fullName>
    </recommendedName>
</protein>
<comment type="caution">
    <text evidence="2">The sequence shown here is derived from an EMBL/GenBank/DDBJ whole genome shotgun (WGS) entry which is preliminary data.</text>
</comment>
<dbReference type="OrthoDB" id="10058907at2759"/>
<feature type="domain" description="Reverse transcriptase" evidence="1">
    <location>
        <begin position="1"/>
        <end position="186"/>
    </location>
</feature>
<evidence type="ECO:0000259" key="1">
    <source>
        <dbReference type="PROSITE" id="PS50878"/>
    </source>
</evidence>
<organism evidence="2 3">
    <name type="scientific">Rotaria magnacalcarata</name>
    <dbReference type="NCBI Taxonomy" id="392030"/>
    <lineage>
        <taxon>Eukaryota</taxon>
        <taxon>Metazoa</taxon>
        <taxon>Spiralia</taxon>
        <taxon>Gnathifera</taxon>
        <taxon>Rotifera</taxon>
        <taxon>Eurotatoria</taxon>
        <taxon>Bdelloidea</taxon>
        <taxon>Philodinida</taxon>
        <taxon>Philodinidae</taxon>
        <taxon>Rotaria</taxon>
    </lineage>
</organism>
<dbReference type="EMBL" id="CAJNOW010018212">
    <property type="protein sequence ID" value="CAF1663558.1"/>
    <property type="molecule type" value="Genomic_DNA"/>
</dbReference>
<dbReference type="SUPFAM" id="SSF56672">
    <property type="entry name" value="DNA/RNA polymerases"/>
    <property type="match status" value="1"/>
</dbReference>